<sequence length="82" mass="9492">MANTKLKPAETAPTGFFFFFNKTTIWILFVFPQFNHLLYFCLVVLVLLPKPTRQQKIWHRLPHVKDATSTSHRADTASSSEL</sequence>
<accession>A0A0N0RXH7</accession>
<feature type="transmembrane region" description="Helical" evidence="1">
    <location>
        <begin position="25"/>
        <end position="48"/>
    </location>
</feature>
<organism evidence="2 3">
    <name type="scientific">Penicillium nordicum</name>
    <dbReference type="NCBI Taxonomy" id="229535"/>
    <lineage>
        <taxon>Eukaryota</taxon>
        <taxon>Fungi</taxon>
        <taxon>Dikarya</taxon>
        <taxon>Ascomycota</taxon>
        <taxon>Pezizomycotina</taxon>
        <taxon>Eurotiomycetes</taxon>
        <taxon>Eurotiomycetidae</taxon>
        <taxon>Eurotiales</taxon>
        <taxon>Aspergillaceae</taxon>
        <taxon>Penicillium</taxon>
    </lineage>
</organism>
<dbReference type="AlphaFoldDB" id="A0A0N0RXH7"/>
<reference evidence="2 3" key="1">
    <citation type="submission" date="2015-08" db="EMBL/GenBank/DDBJ databases">
        <title>Genome sequencing of Penicillium nordicum.</title>
        <authorList>
            <person name="Nguyen H.D."/>
            <person name="Seifert K.A."/>
        </authorList>
    </citation>
    <scope>NUCLEOTIDE SEQUENCE [LARGE SCALE GENOMIC DNA]</scope>
    <source>
        <strain evidence="2 3">DAOMC 185683</strain>
    </source>
</reference>
<keyword evidence="1" id="KW-0472">Membrane</keyword>
<comment type="caution">
    <text evidence="2">The sequence shown here is derived from an EMBL/GenBank/DDBJ whole genome shotgun (WGS) entry which is preliminary data.</text>
</comment>
<proteinExistence type="predicted"/>
<dbReference type="EMBL" id="LHQQ01000385">
    <property type="protein sequence ID" value="KOS36822.1"/>
    <property type="molecule type" value="Genomic_DNA"/>
</dbReference>
<keyword evidence="1" id="KW-1133">Transmembrane helix</keyword>
<name>A0A0N0RXH7_9EURO</name>
<gene>
    <name evidence="2" type="ORF">ACN38_g12408</name>
</gene>
<keyword evidence="1" id="KW-0812">Transmembrane</keyword>
<keyword evidence="3" id="KW-1185">Reference proteome</keyword>
<evidence type="ECO:0000256" key="1">
    <source>
        <dbReference type="SAM" id="Phobius"/>
    </source>
</evidence>
<protein>
    <submittedName>
        <fullName evidence="2">Uncharacterized protein</fullName>
    </submittedName>
</protein>
<dbReference type="Proteomes" id="UP000037696">
    <property type="component" value="Unassembled WGS sequence"/>
</dbReference>
<evidence type="ECO:0000313" key="2">
    <source>
        <dbReference type="EMBL" id="KOS36822.1"/>
    </source>
</evidence>
<evidence type="ECO:0000313" key="3">
    <source>
        <dbReference type="Proteomes" id="UP000037696"/>
    </source>
</evidence>